<dbReference type="RefSeq" id="WP_205185378.1">
    <property type="nucleotide sequence ID" value="NZ_JAFBFC010000002.1"/>
</dbReference>
<gene>
    <name evidence="5" type="ORF">JOC83_001249</name>
</gene>
<feature type="transmembrane region" description="Helical" evidence="3">
    <location>
        <begin position="161"/>
        <end position="179"/>
    </location>
</feature>
<accession>A0ABS2QSH5</accession>
<keyword evidence="4" id="KW-0732">Signal</keyword>
<evidence type="ECO:0000256" key="3">
    <source>
        <dbReference type="SAM" id="Phobius"/>
    </source>
</evidence>
<dbReference type="Pfam" id="PF00965">
    <property type="entry name" value="TIMP"/>
    <property type="match status" value="1"/>
</dbReference>
<comment type="subcellular location">
    <subcellularLocation>
        <location evidence="1">Secreted</location>
    </subcellularLocation>
</comment>
<dbReference type="EMBL" id="JAFBFC010000002">
    <property type="protein sequence ID" value="MBM7702415.1"/>
    <property type="molecule type" value="Genomic_DNA"/>
</dbReference>
<protein>
    <recommendedName>
        <fullName evidence="7">Tissue inhibitor of metalloproteinase</fullName>
    </recommendedName>
</protein>
<feature type="chain" id="PRO_5046738179" description="Tissue inhibitor of metalloproteinase" evidence="4">
    <location>
        <begin position="28"/>
        <end position="186"/>
    </location>
</feature>
<dbReference type="Proteomes" id="UP000809829">
    <property type="component" value="Unassembled WGS sequence"/>
</dbReference>
<evidence type="ECO:0000313" key="6">
    <source>
        <dbReference type="Proteomes" id="UP000809829"/>
    </source>
</evidence>
<keyword evidence="6" id="KW-1185">Reference proteome</keyword>
<dbReference type="InterPro" id="IPR001820">
    <property type="entry name" value="TIMP"/>
</dbReference>
<keyword evidence="3" id="KW-0472">Membrane</keyword>
<keyword evidence="3" id="KW-1133">Transmembrane helix</keyword>
<organism evidence="5 6">
    <name type="scientific">Priestia iocasae</name>
    <dbReference type="NCBI Taxonomy" id="2291674"/>
    <lineage>
        <taxon>Bacteria</taxon>
        <taxon>Bacillati</taxon>
        <taxon>Bacillota</taxon>
        <taxon>Bacilli</taxon>
        <taxon>Bacillales</taxon>
        <taxon>Bacillaceae</taxon>
        <taxon>Priestia</taxon>
    </lineage>
</organism>
<proteinExistence type="predicted"/>
<dbReference type="SUPFAM" id="SSF50242">
    <property type="entry name" value="TIMP-like"/>
    <property type="match status" value="1"/>
</dbReference>
<name>A0ABS2QSH5_9BACI</name>
<keyword evidence="2" id="KW-0964">Secreted</keyword>
<feature type="signal peptide" evidence="4">
    <location>
        <begin position="1"/>
        <end position="27"/>
    </location>
</feature>
<evidence type="ECO:0000256" key="1">
    <source>
        <dbReference type="ARBA" id="ARBA00004613"/>
    </source>
</evidence>
<comment type="caution">
    <text evidence="5">The sequence shown here is derived from an EMBL/GenBank/DDBJ whole genome shotgun (WGS) entry which is preliminary data.</text>
</comment>
<evidence type="ECO:0000256" key="4">
    <source>
        <dbReference type="SAM" id="SignalP"/>
    </source>
</evidence>
<evidence type="ECO:0000256" key="2">
    <source>
        <dbReference type="ARBA" id="ARBA00022525"/>
    </source>
</evidence>
<keyword evidence="3" id="KW-0812">Transmembrane</keyword>
<dbReference type="InterPro" id="IPR008993">
    <property type="entry name" value="TIMP-like_OB-fold"/>
</dbReference>
<sequence>MKSVSYLLLATLFLLSFFTFSPSKSYACSCVPTVPVKEELEQSDAVFSGKVIRKEHTKQNLYNDGFAMEVYAVTFEVNRVWKGASNSHILVYTGMGGGDCGYSFKEGTDYLVYAHGNDQLIAEICSRTAELSSANEDLTILGEGMKPENEGDLPPAENPRILEIGLGIMILLIGSFLFIKKRKASS</sequence>
<dbReference type="Gene3D" id="2.40.50.120">
    <property type="match status" value="1"/>
</dbReference>
<evidence type="ECO:0008006" key="7">
    <source>
        <dbReference type="Google" id="ProtNLM"/>
    </source>
</evidence>
<evidence type="ECO:0000313" key="5">
    <source>
        <dbReference type="EMBL" id="MBM7702415.1"/>
    </source>
</evidence>
<reference evidence="5 6" key="1">
    <citation type="submission" date="2021-01" db="EMBL/GenBank/DDBJ databases">
        <title>Genomic Encyclopedia of Type Strains, Phase IV (KMG-IV): sequencing the most valuable type-strain genomes for metagenomic binning, comparative biology and taxonomic classification.</title>
        <authorList>
            <person name="Goeker M."/>
        </authorList>
    </citation>
    <scope>NUCLEOTIDE SEQUENCE [LARGE SCALE GENOMIC DNA]</scope>
    <source>
        <strain evidence="5 6">DSM 104297</strain>
    </source>
</reference>